<dbReference type="Proteomes" id="UP000015106">
    <property type="component" value="Chromosome 4"/>
</dbReference>
<dbReference type="GO" id="GO:0003723">
    <property type="term" value="F:RNA binding"/>
    <property type="evidence" value="ECO:0007669"/>
    <property type="project" value="InterPro"/>
</dbReference>
<keyword evidence="3" id="KW-0863">Zinc-finger</keyword>
<evidence type="ECO:0000256" key="1">
    <source>
        <dbReference type="ARBA" id="ARBA00022723"/>
    </source>
</evidence>
<accession>A0A8R7U935</accession>
<evidence type="ECO:0000313" key="6">
    <source>
        <dbReference type="Proteomes" id="UP000015106"/>
    </source>
</evidence>
<keyword evidence="1" id="KW-0479">Metal-binding</keyword>
<proteinExistence type="predicted"/>
<dbReference type="EnsemblPlants" id="TuG1812G0400003090.01.T01">
    <property type="protein sequence ID" value="TuG1812G0400003090.01.T01.cds410981"/>
    <property type="gene ID" value="TuG1812G0400003090.01"/>
</dbReference>
<evidence type="ECO:0000313" key="5">
    <source>
        <dbReference type="EnsemblPlants" id="TuG1812G0400003090.01.T01.cds410981"/>
    </source>
</evidence>
<organism evidence="5 6">
    <name type="scientific">Triticum urartu</name>
    <name type="common">Red wild einkorn</name>
    <name type="synonym">Crithodium urartu</name>
    <dbReference type="NCBI Taxonomy" id="4572"/>
    <lineage>
        <taxon>Eukaryota</taxon>
        <taxon>Viridiplantae</taxon>
        <taxon>Streptophyta</taxon>
        <taxon>Embryophyta</taxon>
        <taxon>Tracheophyta</taxon>
        <taxon>Spermatophyta</taxon>
        <taxon>Magnoliopsida</taxon>
        <taxon>Liliopsida</taxon>
        <taxon>Poales</taxon>
        <taxon>Poaceae</taxon>
        <taxon>BOP clade</taxon>
        <taxon>Pooideae</taxon>
        <taxon>Triticodae</taxon>
        <taxon>Triticeae</taxon>
        <taxon>Triticinae</taxon>
        <taxon>Triticum</taxon>
    </lineage>
</organism>
<keyword evidence="2" id="KW-0677">Repeat</keyword>
<reference evidence="5" key="2">
    <citation type="submission" date="2018-03" db="EMBL/GenBank/DDBJ databases">
        <title>The Triticum urartu genome reveals the dynamic nature of wheat genome evolution.</title>
        <authorList>
            <person name="Ling H."/>
            <person name="Ma B."/>
            <person name="Shi X."/>
            <person name="Liu H."/>
            <person name="Dong L."/>
            <person name="Sun H."/>
            <person name="Cao Y."/>
            <person name="Gao Q."/>
            <person name="Zheng S."/>
            <person name="Li Y."/>
            <person name="Yu Y."/>
            <person name="Du H."/>
            <person name="Qi M."/>
            <person name="Li Y."/>
            <person name="Yu H."/>
            <person name="Cui Y."/>
            <person name="Wang N."/>
            <person name="Chen C."/>
            <person name="Wu H."/>
            <person name="Zhao Y."/>
            <person name="Zhang J."/>
            <person name="Li Y."/>
            <person name="Zhou W."/>
            <person name="Zhang B."/>
            <person name="Hu W."/>
            <person name="Eijk M."/>
            <person name="Tang J."/>
            <person name="Witsenboer H."/>
            <person name="Zhao S."/>
            <person name="Li Z."/>
            <person name="Zhang A."/>
            <person name="Wang D."/>
            <person name="Liang C."/>
        </authorList>
    </citation>
    <scope>NUCLEOTIDE SEQUENCE [LARGE SCALE GENOMIC DNA]</scope>
    <source>
        <strain evidence="5">cv. G1812</strain>
    </source>
</reference>
<reference evidence="5" key="3">
    <citation type="submission" date="2022-06" db="UniProtKB">
        <authorList>
            <consortium name="EnsemblPlants"/>
        </authorList>
    </citation>
    <scope>IDENTIFICATION</scope>
</reference>
<evidence type="ECO:0000256" key="3">
    <source>
        <dbReference type="ARBA" id="ARBA00022771"/>
    </source>
</evidence>
<dbReference type="InterPro" id="IPR009145">
    <property type="entry name" value="U2AF_small"/>
</dbReference>
<dbReference type="GO" id="GO:0000398">
    <property type="term" value="P:mRNA splicing, via spliceosome"/>
    <property type="evidence" value="ECO:0007669"/>
    <property type="project" value="InterPro"/>
</dbReference>
<dbReference type="Gramene" id="TuG1812G0400003090.01.T01">
    <property type="protein sequence ID" value="TuG1812G0400003090.01.T01.cds410981"/>
    <property type="gene ID" value="TuG1812G0400003090.01"/>
</dbReference>
<keyword evidence="4" id="KW-0862">Zinc</keyword>
<dbReference type="GO" id="GO:0089701">
    <property type="term" value="C:U2AF complex"/>
    <property type="evidence" value="ECO:0007669"/>
    <property type="project" value="InterPro"/>
</dbReference>
<sequence length="61" mass="6825">MAECLASIFGTEKGSVNCPFFYFKIGACHHGDRLSSIHNRPTMNMYQRSDMITSGHMILGN</sequence>
<dbReference type="PANTHER" id="PTHR12620">
    <property type="entry name" value="U2 SNRNP AUXILIARY FACTOR, SMALL SUBUNIT"/>
    <property type="match status" value="1"/>
</dbReference>
<dbReference type="GO" id="GO:0008270">
    <property type="term" value="F:zinc ion binding"/>
    <property type="evidence" value="ECO:0007669"/>
    <property type="project" value="UniProtKB-KW"/>
</dbReference>
<evidence type="ECO:0000256" key="2">
    <source>
        <dbReference type="ARBA" id="ARBA00022737"/>
    </source>
</evidence>
<protein>
    <submittedName>
        <fullName evidence="5">Uncharacterized protein</fullName>
    </submittedName>
</protein>
<keyword evidence="6" id="KW-1185">Reference proteome</keyword>
<reference evidence="6" key="1">
    <citation type="journal article" date="2013" name="Nature">
        <title>Draft genome of the wheat A-genome progenitor Triticum urartu.</title>
        <authorList>
            <person name="Ling H.Q."/>
            <person name="Zhao S."/>
            <person name="Liu D."/>
            <person name="Wang J."/>
            <person name="Sun H."/>
            <person name="Zhang C."/>
            <person name="Fan H."/>
            <person name="Li D."/>
            <person name="Dong L."/>
            <person name="Tao Y."/>
            <person name="Gao C."/>
            <person name="Wu H."/>
            <person name="Li Y."/>
            <person name="Cui Y."/>
            <person name="Guo X."/>
            <person name="Zheng S."/>
            <person name="Wang B."/>
            <person name="Yu K."/>
            <person name="Liang Q."/>
            <person name="Yang W."/>
            <person name="Lou X."/>
            <person name="Chen J."/>
            <person name="Feng M."/>
            <person name="Jian J."/>
            <person name="Zhang X."/>
            <person name="Luo G."/>
            <person name="Jiang Y."/>
            <person name="Liu J."/>
            <person name="Wang Z."/>
            <person name="Sha Y."/>
            <person name="Zhang B."/>
            <person name="Wu H."/>
            <person name="Tang D."/>
            <person name="Shen Q."/>
            <person name="Xue P."/>
            <person name="Zou S."/>
            <person name="Wang X."/>
            <person name="Liu X."/>
            <person name="Wang F."/>
            <person name="Yang Y."/>
            <person name="An X."/>
            <person name="Dong Z."/>
            <person name="Zhang K."/>
            <person name="Zhang X."/>
            <person name="Luo M.C."/>
            <person name="Dvorak J."/>
            <person name="Tong Y."/>
            <person name="Wang J."/>
            <person name="Yang H."/>
            <person name="Li Z."/>
            <person name="Wang D."/>
            <person name="Zhang A."/>
            <person name="Wang J."/>
        </authorList>
    </citation>
    <scope>NUCLEOTIDE SEQUENCE</scope>
    <source>
        <strain evidence="6">cv. G1812</strain>
    </source>
</reference>
<dbReference type="AlphaFoldDB" id="A0A8R7U935"/>
<evidence type="ECO:0000256" key="4">
    <source>
        <dbReference type="ARBA" id="ARBA00022833"/>
    </source>
</evidence>
<name>A0A8R7U935_TRIUA</name>